<dbReference type="EMBL" id="LXQA010192675">
    <property type="protein sequence ID" value="MCI32093.1"/>
    <property type="molecule type" value="Genomic_DNA"/>
</dbReference>
<sequence>MSSCAMERSSMIEAVMDAYAEKIED</sequence>
<accession>A0A392R660</accession>
<evidence type="ECO:0000313" key="1">
    <source>
        <dbReference type="EMBL" id="MCI32093.1"/>
    </source>
</evidence>
<keyword evidence="2" id="KW-1185">Reference proteome</keyword>
<reference evidence="1 2" key="1">
    <citation type="journal article" date="2018" name="Front. Plant Sci.">
        <title>Red Clover (Trifolium pratense) and Zigzag Clover (T. medium) - A Picture of Genomic Similarities and Differences.</title>
        <authorList>
            <person name="Dluhosova J."/>
            <person name="Istvanek J."/>
            <person name="Nedelnik J."/>
            <person name="Repkova J."/>
        </authorList>
    </citation>
    <scope>NUCLEOTIDE SEQUENCE [LARGE SCALE GENOMIC DNA]</scope>
    <source>
        <strain evidence="2">cv. 10/8</strain>
        <tissue evidence="1">Leaf</tissue>
    </source>
</reference>
<feature type="non-terminal residue" evidence="1">
    <location>
        <position position="25"/>
    </location>
</feature>
<comment type="caution">
    <text evidence="1">The sequence shown here is derived from an EMBL/GenBank/DDBJ whole genome shotgun (WGS) entry which is preliminary data.</text>
</comment>
<proteinExistence type="predicted"/>
<name>A0A392R660_9FABA</name>
<organism evidence="1 2">
    <name type="scientific">Trifolium medium</name>
    <dbReference type="NCBI Taxonomy" id="97028"/>
    <lineage>
        <taxon>Eukaryota</taxon>
        <taxon>Viridiplantae</taxon>
        <taxon>Streptophyta</taxon>
        <taxon>Embryophyta</taxon>
        <taxon>Tracheophyta</taxon>
        <taxon>Spermatophyta</taxon>
        <taxon>Magnoliopsida</taxon>
        <taxon>eudicotyledons</taxon>
        <taxon>Gunneridae</taxon>
        <taxon>Pentapetalae</taxon>
        <taxon>rosids</taxon>
        <taxon>fabids</taxon>
        <taxon>Fabales</taxon>
        <taxon>Fabaceae</taxon>
        <taxon>Papilionoideae</taxon>
        <taxon>50 kb inversion clade</taxon>
        <taxon>NPAAA clade</taxon>
        <taxon>Hologalegina</taxon>
        <taxon>IRL clade</taxon>
        <taxon>Trifolieae</taxon>
        <taxon>Trifolium</taxon>
    </lineage>
</organism>
<dbReference type="AlphaFoldDB" id="A0A392R660"/>
<dbReference type="Proteomes" id="UP000265520">
    <property type="component" value="Unassembled WGS sequence"/>
</dbReference>
<evidence type="ECO:0000313" key="2">
    <source>
        <dbReference type="Proteomes" id="UP000265520"/>
    </source>
</evidence>
<protein>
    <submittedName>
        <fullName evidence="1">Uncharacterized protein</fullName>
    </submittedName>
</protein>